<dbReference type="EMBL" id="JANEYG010000416">
    <property type="protein sequence ID" value="KAJ8909773.1"/>
    <property type="molecule type" value="Genomic_DNA"/>
</dbReference>
<comment type="cofactor">
    <cofactor evidence="1">
        <name>a divalent metal cation</name>
        <dbReference type="ChEBI" id="CHEBI:60240"/>
    </cofactor>
</comment>
<evidence type="ECO:0000256" key="1">
    <source>
        <dbReference type="ARBA" id="ARBA00001968"/>
    </source>
</evidence>
<keyword evidence="2" id="KW-0479">Metal-binding</keyword>
<evidence type="ECO:0000313" key="5">
    <source>
        <dbReference type="Proteomes" id="UP001159042"/>
    </source>
</evidence>
<gene>
    <name evidence="4" type="ORF">NQ315_014450</name>
</gene>
<proteinExistence type="predicted"/>
<evidence type="ECO:0000259" key="3">
    <source>
        <dbReference type="Pfam" id="PF13359"/>
    </source>
</evidence>
<dbReference type="InterPro" id="IPR027806">
    <property type="entry name" value="HARBI1_dom"/>
</dbReference>
<organism evidence="4 5">
    <name type="scientific">Exocentrus adspersus</name>
    <dbReference type="NCBI Taxonomy" id="1586481"/>
    <lineage>
        <taxon>Eukaryota</taxon>
        <taxon>Metazoa</taxon>
        <taxon>Ecdysozoa</taxon>
        <taxon>Arthropoda</taxon>
        <taxon>Hexapoda</taxon>
        <taxon>Insecta</taxon>
        <taxon>Pterygota</taxon>
        <taxon>Neoptera</taxon>
        <taxon>Endopterygota</taxon>
        <taxon>Coleoptera</taxon>
        <taxon>Polyphaga</taxon>
        <taxon>Cucujiformia</taxon>
        <taxon>Chrysomeloidea</taxon>
        <taxon>Cerambycidae</taxon>
        <taxon>Lamiinae</taxon>
        <taxon>Acanthocinini</taxon>
        <taxon>Exocentrus</taxon>
    </lineage>
</organism>
<sequence>MYVNVKALCTVVGDSGYPLKNYLLTPLLNPMTPGEQYNEADIRTRNIIERLIGVWKRRFPVVAYGFRLNLESVKTVIVATTILHNLAREMNEPEPPAPEDINVEELEYLIEIADIPNIPPANENIVAINYIQQTYVNYFSNL</sequence>
<feature type="domain" description="DDE Tnp4" evidence="3">
    <location>
        <begin position="10"/>
        <end position="85"/>
    </location>
</feature>
<reference evidence="4 5" key="1">
    <citation type="journal article" date="2023" name="Insect Mol. Biol.">
        <title>Genome sequencing provides insights into the evolution of gene families encoding plant cell wall-degrading enzymes in longhorned beetles.</title>
        <authorList>
            <person name="Shin N.R."/>
            <person name="Okamura Y."/>
            <person name="Kirsch R."/>
            <person name="Pauchet Y."/>
        </authorList>
    </citation>
    <scope>NUCLEOTIDE SEQUENCE [LARGE SCALE GENOMIC DNA]</scope>
    <source>
        <strain evidence="4">EAD_L_NR</strain>
    </source>
</reference>
<dbReference type="GO" id="GO:0046872">
    <property type="term" value="F:metal ion binding"/>
    <property type="evidence" value="ECO:0007669"/>
    <property type="project" value="UniProtKB-KW"/>
</dbReference>
<evidence type="ECO:0000313" key="4">
    <source>
        <dbReference type="EMBL" id="KAJ8909773.1"/>
    </source>
</evidence>
<name>A0AAV8V6R7_9CUCU</name>
<keyword evidence="5" id="KW-1185">Reference proteome</keyword>
<accession>A0AAV8V6R7</accession>
<comment type="caution">
    <text evidence="4">The sequence shown here is derived from an EMBL/GenBank/DDBJ whole genome shotgun (WGS) entry which is preliminary data.</text>
</comment>
<dbReference type="Pfam" id="PF13359">
    <property type="entry name" value="DDE_Tnp_4"/>
    <property type="match status" value="1"/>
</dbReference>
<dbReference type="Proteomes" id="UP001159042">
    <property type="component" value="Unassembled WGS sequence"/>
</dbReference>
<dbReference type="AlphaFoldDB" id="A0AAV8V6R7"/>
<evidence type="ECO:0000256" key="2">
    <source>
        <dbReference type="ARBA" id="ARBA00022723"/>
    </source>
</evidence>
<protein>
    <recommendedName>
        <fullName evidence="3">DDE Tnp4 domain-containing protein</fullName>
    </recommendedName>
</protein>